<dbReference type="Gramene" id="Mp2g13230.1">
    <property type="protein sequence ID" value="Mp2g13230.1.cds1"/>
    <property type="gene ID" value="Mp2g13230"/>
</dbReference>
<organism evidence="2 3">
    <name type="scientific">Marchantia polymorpha</name>
    <name type="common">Common liverwort</name>
    <name type="synonym">Marchantia aquatica</name>
    <dbReference type="NCBI Taxonomy" id="3197"/>
    <lineage>
        <taxon>Eukaryota</taxon>
        <taxon>Viridiplantae</taxon>
        <taxon>Streptophyta</taxon>
        <taxon>Embryophyta</taxon>
        <taxon>Marchantiophyta</taxon>
        <taxon>Marchantiopsida</taxon>
        <taxon>Marchantiidae</taxon>
        <taxon>Marchantiales</taxon>
        <taxon>Marchantiaceae</taxon>
        <taxon>Marchantia</taxon>
    </lineage>
</organism>
<accession>A0A2R6XAN3</accession>
<sequence length="99" mass="10726">MWHSARPDPRSSVPLPTVTRSPLFMTDPSTAYAISFSAAFAPPPAWPSVAHPAARPPACLLTFARQHTYSGGLLPGRALSILLLLAAAVYTRFYSMSWL</sequence>
<dbReference type="AlphaFoldDB" id="A0A2R6XAN3"/>
<keyword evidence="1" id="KW-0472">Membrane</keyword>
<evidence type="ECO:0000313" key="2">
    <source>
        <dbReference type="EMBL" id="PTQ43167.1"/>
    </source>
</evidence>
<keyword evidence="3" id="KW-1185">Reference proteome</keyword>
<dbReference type="EMBL" id="KZ772698">
    <property type="protein sequence ID" value="PTQ43166.1"/>
    <property type="molecule type" value="Genomic_DNA"/>
</dbReference>
<protein>
    <submittedName>
        <fullName evidence="2">Uncharacterized protein</fullName>
    </submittedName>
</protein>
<feature type="transmembrane region" description="Helical" evidence="1">
    <location>
        <begin position="74"/>
        <end position="93"/>
    </location>
</feature>
<keyword evidence="1" id="KW-1133">Transmembrane helix</keyword>
<dbReference type="Proteomes" id="UP000244005">
    <property type="component" value="Unassembled WGS sequence"/>
</dbReference>
<keyword evidence="1" id="KW-0812">Transmembrane</keyword>
<name>A0A2R6XAN3_MARPO</name>
<reference evidence="2" key="2">
    <citation type="submission" date="2017-12" db="EMBL/GenBank/DDBJ databases">
        <title>WGS assembly of Marchantia polymorpha.</title>
        <authorList>
            <person name="Bowman J.L."/>
            <person name="Kohchi T."/>
            <person name="Yamato K.T."/>
            <person name="Jenkins J."/>
            <person name="Shu S."/>
            <person name="Ishizaki K."/>
            <person name="Yamaoka S."/>
            <person name="Nishihama R."/>
            <person name="Nakamura Y."/>
            <person name="Berger F."/>
            <person name="Adam C."/>
            <person name="Aki S.S."/>
            <person name="Althoff F."/>
            <person name="Araki T."/>
            <person name="Arteaga-Vazquez M.A."/>
            <person name="Balasubrmanian S."/>
            <person name="Bauer D."/>
            <person name="Boehm C.R."/>
            <person name="Briginshaw L."/>
            <person name="Caballero-Perez J."/>
            <person name="Catarino B."/>
            <person name="Chen F."/>
            <person name="Chiyoda S."/>
            <person name="Chovatia M."/>
            <person name="Davies K.M."/>
            <person name="Delmans M."/>
            <person name="Demura T."/>
            <person name="Dierschke T."/>
            <person name="Dolan L."/>
            <person name="Dorantes-Acosta A.E."/>
            <person name="Eklund D.M."/>
            <person name="Florent S.N."/>
            <person name="Flores-Sandoval E."/>
            <person name="Fujiyama A."/>
            <person name="Fukuzawa H."/>
            <person name="Galik B."/>
            <person name="Grimanelli D."/>
            <person name="Grimwood J."/>
            <person name="Grossniklaus U."/>
            <person name="Hamada T."/>
            <person name="Haseloff J."/>
            <person name="Hetherington A.J."/>
            <person name="Higo A."/>
            <person name="Hirakawa Y."/>
            <person name="Hundley H.N."/>
            <person name="Ikeda Y."/>
            <person name="Inoue K."/>
            <person name="Inoue S."/>
            <person name="Ishida S."/>
            <person name="Jia Q."/>
            <person name="Kakita M."/>
            <person name="Kanazawa T."/>
            <person name="Kawai Y."/>
            <person name="Kawashima T."/>
            <person name="Kennedy M."/>
            <person name="Kinose K."/>
            <person name="Kinoshita T."/>
            <person name="Kohara Y."/>
            <person name="Koide E."/>
            <person name="Komatsu K."/>
            <person name="Kopischke S."/>
            <person name="Kubo M."/>
            <person name="Kyozuka J."/>
            <person name="Lagercrantz U."/>
            <person name="Lin S.S."/>
            <person name="Lindquist E."/>
            <person name="Lipzen A.M."/>
            <person name="Lu C."/>
            <person name="Luna E.D."/>
            <person name="Martienssen R.A."/>
            <person name="Minamino N."/>
            <person name="Mizutani M."/>
            <person name="Mizutani M."/>
            <person name="Mochizuki N."/>
            <person name="Monte I."/>
            <person name="Mosher R."/>
            <person name="Nagasaki H."/>
            <person name="Nakagami H."/>
            <person name="Naramoto S."/>
            <person name="Nishitani K."/>
            <person name="Ohtani M."/>
            <person name="Okamoto T."/>
            <person name="Okumura M."/>
            <person name="Phillips J."/>
            <person name="Pollak B."/>
            <person name="Reinders A."/>
            <person name="Roevekamp M."/>
            <person name="Sano R."/>
            <person name="Sawa S."/>
            <person name="Schmid M.W."/>
            <person name="Shirakawa M."/>
            <person name="Solano R."/>
            <person name="Spunde A."/>
            <person name="Suetsugu N."/>
            <person name="Sugano S."/>
            <person name="Sugiyama A."/>
            <person name="Sun R."/>
            <person name="Suzuki Y."/>
            <person name="Takenaka M."/>
            <person name="Takezawa D."/>
            <person name="Tomogane H."/>
            <person name="Tsuzuki M."/>
            <person name="Ueda T."/>
            <person name="Umeda M."/>
            <person name="Ward J.M."/>
            <person name="Watanabe Y."/>
            <person name="Yazaki K."/>
            <person name="Yokoyama R."/>
            <person name="Yoshitake Y."/>
            <person name="Yotsui I."/>
            <person name="Zachgo S."/>
            <person name="Schmutz J."/>
        </authorList>
    </citation>
    <scope>NUCLEOTIDE SEQUENCE [LARGE SCALE GENOMIC DNA]</scope>
    <source>
        <strain evidence="2">Tak-1</strain>
    </source>
</reference>
<gene>
    <name evidence="2" type="ORF">MARPO_0026s0049</name>
</gene>
<evidence type="ECO:0000256" key="1">
    <source>
        <dbReference type="SAM" id="Phobius"/>
    </source>
</evidence>
<proteinExistence type="predicted"/>
<dbReference type="EMBL" id="KZ772698">
    <property type="protein sequence ID" value="PTQ43167.1"/>
    <property type="molecule type" value="Genomic_DNA"/>
</dbReference>
<evidence type="ECO:0000313" key="3">
    <source>
        <dbReference type="Proteomes" id="UP000244005"/>
    </source>
</evidence>
<reference evidence="3" key="1">
    <citation type="journal article" date="2017" name="Cell">
        <title>Insights into land plant evolution garnered from the Marchantia polymorpha genome.</title>
        <authorList>
            <person name="Bowman J.L."/>
            <person name="Kohchi T."/>
            <person name="Yamato K.T."/>
            <person name="Jenkins J."/>
            <person name="Shu S."/>
            <person name="Ishizaki K."/>
            <person name="Yamaoka S."/>
            <person name="Nishihama R."/>
            <person name="Nakamura Y."/>
            <person name="Berger F."/>
            <person name="Adam C."/>
            <person name="Aki S.S."/>
            <person name="Althoff F."/>
            <person name="Araki T."/>
            <person name="Arteaga-Vazquez M.A."/>
            <person name="Balasubrmanian S."/>
            <person name="Barry K."/>
            <person name="Bauer D."/>
            <person name="Boehm C.R."/>
            <person name="Briginshaw L."/>
            <person name="Caballero-Perez J."/>
            <person name="Catarino B."/>
            <person name="Chen F."/>
            <person name="Chiyoda S."/>
            <person name="Chovatia M."/>
            <person name="Davies K.M."/>
            <person name="Delmans M."/>
            <person name="Demura T."/>
            <person name="Dierschke T."/>
            <person name="Dolan L."/>
            <person name="Dorantes-Acosta A.E."/>
            <person name="Eklund D.M."/>
            <person name="Florent S.N."/>
            <person name="Flores-Sandoval E."/>
            <person name="Fujiyama A."/>
            <person name="Fukuzawa H."/>
            <person name="Galik B."/>
            <person name="Grimanelli D."/>
            <person name="Grimwood J."/>
            <person name="Grossniklaus U."/>
            <person name="Hamada T."/>
            <person name="Haseloff J."/>
            <person name="Hetherington A.J."/>
            <person name="Higo A."/>
            <person name="Hirakawa Y."/>
            <person name="Hundley H.N."/>
            <person name="Ikeda Y."/>
            <person name="Inoue K."/>
            <person name="Inoue S.I."/>
            <person name="Ishida S."/>
            <person name="Jia Q."/>
            <person name="Kakita M."/>
            <person name="Kanazawa T."/>
            <person name="Kawai Y."/>
            <person name="Kawashima T."/>
            <person name="Kennedy M."/>
            <person name="Kinose K."/>
            <person name="Kinoshita T."/>
            <person name="Kohara Y."/>
            <person name="Koide E."/>
            <person name="Komatsu K."/>
            <person name="Kopischke S."/>
            <person name="Kubo M."/>
            <person name="Kyozuka J."/>
            <person name="Lagercrantz U."/>
            <person name="Lin S.S."/>
            <person name="Lindquist E."/>
            <person name="Lipzen A.M."/>
            <person name="Lu C.W."/>
            <person name="De Luna E."/>
            <person name="Martienssen R.A."/>
            <person name="Minamino N."/>
            <person name="Mizutani M."/>
            <person name="Mizutani M."/>
            <person name="Mochizuki N."/>
            <person name="Monte I."/>
            <person name="Mosher R."/>
            <person name="Nagasaki H."/>
            <person name="Nakagami H."/>
            <person name="Naramoto S."/>
            <person name="Nishitani K."/>
            <person name="Ohtani M."/>
            <person name="Okamoto T."/>
            <person name="Okumura M."/>
            <person name="Phillips J."/>
            <person name="Pollak B."/>
            <person name="Reinders A."/>
            <person name="Rovekamp M."/>
            <person name="Sano R."/>
            <person name="Sawa S."/>
            <person name="Schmid M.W."/>
            <person name="Shirakawa M."/>
            <person name="Solano R."/>
            <person name="Spunde A."/>
            <person name="Suetsugu N."/>
            <person name="Sugano S."/>
            <person name="Sugiyama A."/>
            <person name="Sun R."/>
            <person name="Suzuki Y."/>
            <person name="Takenaka M."/>
            <person name="Takezawa D."/>
            <person name="Tomogane H."/>
            <person name="Tsuzuki M."/>
            <person name="Ueda T."/>
            <person name="Umeda M."/>
            <person name="Ward J.M."/>
            <person name="Watanabe Y."/>
            <person name="Yazaki K."/>
            <person name="Yokoyama R."/>
            <person name="Yoshitake Y."/>
            <person name="Yotsui I."/>
            <person name="Zachgo S."/>
            <person name="Schmutz J."/>
        </authorList>
    </citation>
    <scope>NUCLEOTIDE SEQUENCE [LARGE SCALE GENOMIC DNA]</scope>
    <source>
        <strain evidence="3">Tak-1</strain>
    </source>
</reference>